<dbReference type="AlphaFoldDB" id="A0AAF0IRF7"/>
<protein>
    <recommendedName>
        <fullName evidence="2">Programmed cell death protein 2 C-terminal domain-containing protein</fullName>
    </recommendedName>
</protein>
<dbReference type="Proteomes" id="UP001216638">
    <property type="component" value="Chromosome 1"/>
</dbReference>
<sequence>MTNVHLGLADGPLEGDDESNPLVSRIGGPKLEKQRKKQQAREALIAERKKKEAEAEAEKARRERETNPFSMSATTNSSSLFGSGSLFSFEPQPPEADQKKDVSAQHTPSETNDADEPEDDTDSEYDEEERLAEELAIKASLEQQREQLGAENDWAATAPCYTPALYLNTIPEPSRTLEKLEPPSKATLQRAAESGADMDRGDEEEYERMRVEGIDDVFERFTERLGSEARQVVRYEFDGVPLPFTGLGSVYRQLWPANKYDGSKVPPCPHCGAPRVFEVQLMPNLANLLRAEQLKHRMSSTAGADEEMRRRAEIASTLGIEVEKAGDRSMLPTGIVWSTAMVFVCSKDCSQHDGEGWAEEWTAVQFEQEI</sequence>
<dbReference type="EMBL" id="CP119951">
    <property type="protein sequence ID" value="WFC93858.1"/>
    <property type="molecule type" value="Genomic_DNA"/>
</dbReference>
<evidence type="ECO:0000256" key="1">
    <source>
        <dbReference type="SAM" id="MobiDB-lite"/>
    </source>
</evidence>
<evidence type="ECO:0000259" key="2">
    <source>
        <dbReference type="Pfam" id="PF04194"/>
    </source>
</evidence>
<accession>A0AAF0IRF7</accession>
<dbReference type="GO" id="GO:0005737">
    <property type="term" value="C:cytoplasm"/>
    <property type="evidence" value="ECO:0007669"/>
    <property type="project" value="InterPro"/>
</dbReference>
<keyword evidence="4" id="KW-1185">Reference proteome</keyword>
<name>A0AAF0IRF7_9BASI</name>
<evidence type="ECO:0000313" key="4">
    <source>
        <dbReference type="Proteomes" id="UP001216638"/>
    </source>
</evidence>
<dbReference type="Pfam" id="PF04194">
    <property type="entry name" value="PDCD2_C"/>
    <property type="match status" value="1"/>
</dbReference>
<dbReference type="PANTHER" id="PTHR47524">
    <property type="entry name" value="20S RRNA ACCUMULATION PROTEIN 4"/>
    <property type="match status" value="1"/>
</dbReference>
<feature type="compositionally biased region" description="Basic and acidic residues" evidence="1">
    <location>
        <begin position="44"/>
        <end position="66"/>
    </location>
</feature>
<feature type="compositionally biased region" description="Acidic residues" evidence="1">
    <location>
        <begin position="112"/>
        <end position="131"/>
    </location>
</feature>
<proteinExistence type="predicted"/>
<dbReference type="InterPro" id="IPR007320">
    <property type="entry name" value="PDCD2_C"/>
</dbReference>
<feature type="region of interest" description="Disordered" evidence="1">
    <location>
        <begin position="1"/>
        <end position="139"/>
    </location>
</feature>
<organism evidence="3 4">
    <name type="scientific">Malassezia brasiliensis</name>
    <dbReference type="NCBI Taxonomy" id="1821822"/>
    <lineage>
        <taxon>Eukaryota</taxon>
        <taxon>Fungi</taxon>
        <taxon>Dikarya</taxon>
        <taxon>Basidiomycota</taxon>
        <taxon>Ustilaginomycotina</taxon>
        <taxon>Malasseziomycetes</taxon>
        <taxon>Malasseziales</taxon>
        <taxon>Malasseziaceae</taxon>
        <taxon>Malassezia</taxon>
    </lineage>
</organism>
<feature type="domain" description="Programmed cell death protein 2 C-terminal" evidence="2">
    <location>
        <begin position="215"/>
        <end position="365"/>
    </location>
</feature>
<dbReference type="PANTHER" id="PTHR47524:SF1">
    <property type="entry name" value="20S RRNA ACCUMULATION PROTEIN 4"/>
    <property type="match status" value="1"/>
</dbReference>
<reference evidence="3" key="1">
    <citation type="submission" date="2023-03" db="EMBL/GenBank/DDBJ databases">
        <title>Mating type loci evolution in Malassezia.</title>
        <authorList>
            <person name="Coelho M.A."/>
        </authorList>
    </citation>
    <scope>NUCLEOTIDE SEQUENCE</scope>
    <source>
        <strain evidence="3">CBS 14135</strain>
    </source>
</reference>
<feature type="region of interest" description="Disordered" evidence="1">
    <location>
        <begin position="174"/>
        <end position="207"/>
    </location>
</feature>
<feature type="compositionally biased region" description="Polar residues" evidence="1">
    <location>
        <begin position="67"/>
        <end position="76"/>
    </location>
</feature>
<dbReference type="GO" id="GO:0030490">
    <property type="term" value="P:maturation of SSU-rRNA"/>
    <property type="evidence" value="ECO:0007669"/>
    <property type="project" value="TreeGrafter"/>
</dbReference>
<gene>
    <name evidence="3" type="ORF">MBRA1_000483</name>
</gene>
<evidence type="ECO:0000313" key="3">
    <source>
        <dbReference type="EMBL" id="WFC93858.1"/>
    </source>
</evidence>
<feature type="compositionally biased region" description="Low complexity" evidence="1">
    <location>
        <begin position="77"/>
        <end position="89"/>
    </location>
</feature>